<keyword evidence="2" id="KW-1133">Transmembrane helix</keyword>
<keyword evidence="2" id="KW-0472">Membrane</keyword>
<feature type="region of interest" description="Disordered" evidence="1">
    <location>
        <begin position="86"/>
        <end position="114"/>
    </location>
</feature>
<proteinExistence type="predicted"/>
<dbReference type="EMBL" id="JAYGGQ010000001">
    <property type="protein sequence ID" value="MEA5453917.1"/>
    <property type="molecule type" value="Genomic_DNA"/>
</dbReference>
<evidence type="ECO:0000256" key="1">
    <source>
        <dbReference type="SAM" id="MobiDB-lite"/>
    </source>
</evidence>
<feature type="transmembrane region" description="Helical" evidence="2">
    <location>
        <begin position="15"/>
        <end position="36"/>
    </location>
</feature>
<keyword evidence="4" id="KW-1185">Reference proteome</keyword>
<organism evidence="3 4">
    <name type="scientific">Sinomonas terricola</name>
    <dbReference type="NCBI Taxonomy" id="3110330"/>
    <lineage>
        <taxon>Bacteria</taxon>
        <taxon>Bacillati</taxon>
        <taxon>Actinomycetota</taxon>
        <taxon>Actinomycetes</taxon>
        <taxon>Micrococcales</taxon>
        <taxon>Micrococcaceae</taxon>
        <taxon>Sinomonas</taxon>
    </lineage>
</organism>
<evidence type="ECO:0000313" key="4">
    <source>
        <dbReference type="Proteomes" id="UP001304769"/>
    </source>
</evidence>
<evidence type="ECO:0008006" key="5">
    <source>
        <dbReference type="Google" id="ProtNLM"/>
    </source>
</evidence>
<sequence length="114" mass="11876">MPSQRHITVRRAPKYVPFLVAGALLGAVAAAIVGYTGTVPDGYTRAAIFGYFLVIFVAVGVLLGGVVVLVLDRVSIARARKAIVEELPDEEPQDGSQEGPGRADDDGEQGPSAA</sequence>
<protein>
    <recommendedName>
        <fullName evidence="5">Potassium transporter Trk</fullName>
    </recommendedName>
</protein>
<keyword evidence="2" id="KW-0812">Transmembrane</keyword>
<evidence type="ECO:0000313" key="3">
    <source>
        <dbReference type="EMBL" id="MEA5453917.1"/>
    </source>
</evidence>
<gene>
    <name evidence="3" type="ORF">SPF06_04200</name>
</gene>
<name>A0ABU5T2M7_9MICC</name>
<accession>A0ABU5T2M7</accession>
<reference evidence="3 4" key="1">
    <citation type="submission" date="2023-12" db="EMBL/GenBank/DDBJ databases">
        <title>Sinomonas terricola sp. nov, isolated from litchi orchard soil in Guangdong, PR China.</title>
        <authorList>
            <person name="Jiaxin W."/>
            <person name="Yang Z."/>
            <person name="Honghui Z."/>
        </authorList>
    </citation>
    <scope>NUCLEOTIDE SEQUENCE [LARGE SCALE GENOMIC DNA]</scope>
    <source>
        <strain evidence="3 4">JGH33</strain>
    </source>
</reference>
<dbReference type="Proteomes" id="UP001304769">
    <property type="component" value="Unassembled WGS sequence"/>
</dbReference>
<feature type="transmembrane region" description="Helical" evidence="2">
    <location>
        <begin position="48"/>
        <end position="71"/>
    </location>
</feature>
<comment type="caution">
    <text evidence="3">The sequence shown here is derived from an EMBL/GenBank/DDBJ whole genome shotgun (WGS) entry which is preliminary data.</text>
</comment>
<dbReference type="RefSeq" id="WP_323277662.1">
    <property type="nucleotide sequence ID" value="NZ_JAYGGQ010000001.1"/>
</dbReference>
<evidence type="ECO:0000256" key="2">
    <source>
        <dbReference type="SAM" id="Phobius"/>
    </source>
</evidence>